<organism evidence="2 3">
    <name type="scientific">Paenibacillus cisolokensis</name>
    <dbReference type="NCBI Taxonomy" id="1658519"/>
    <lineage>
        <taxon>Bacteria</taxon>
        <taxon>Bacillati</taxon>
        <taxon>Bacillota</taxon>
        <taxon>Bacilli</taxon>
        <taxon>Bacillales</taxon>
        <taxon>Paenibacillaceae</taxon>
        <taxon>Paenibacillus</taxon>
    </lineage>
</organism>
<dbReference type="Pfam" id="PF09992">
    <property type="entry name" value="NAGPA"/>
    <property type="match status" value="1"/>
</dbReference>
<evidence type="ECO:0000313" key="3">
    <source>
        <dbReference type="Proteomes" id="UP000680304"/>
    </source>
</evidence>
<dbReference type="PANTHER" id="PTHR40446">
    <property type="entry name" value="N-ACETYLGLUCOSAMINE-1-PHOSPHODIESTER ALPHA-N-ACETYLGLUCOSAMINIDASE"/>
    <property type="match status" value="1"/>
</dbReference>
<reference evidence="2 3" key="1">
    <citation type="submission" date="2021-04" db="EMBL/GenBank/DDBJ databases">
        <title>Draft genome sequence of Paenibacillus cisolokensis, LC2-13A.</title>
        <authorList>
            <person name="Uke A."/>
            <person name="Chhe C."/>
            <person name="Baramee S."/>
            <person name="Kosugi A."/>
        </authorList>
    </citation>
    <scope>NUCLEOTIDE SEQUENCE [LARGE SCALE GENOMIC DNA]</scope>
    <source>
        <strain evidence="2 3">LC2-13A</strain>
    </source>
</reference>
<accession>A0ABQ4N1A2</accession>
<name>A0ABQ4N1A2_9BACL</name>
<sequence length="358" mass="39240">MRLAVKSLNRFVLLACAPFIGAMLWIASADIRFTLSADAYPAPPDLPPFMAAGQADRIASKLEQAYEIARQTAASMQKTVELYNKTNAEVRQVVRVSAGLAGKPAAIYDRRITRKLGTPVQTVQSDKITAQLFYLKTHHFQSYALKVKLKSPEAMTMVLGEDRFGGAETTLSAAQRYNAVAGVNAGGFADRKGVRYPLGTTIVDGEYANGFHPSEKDLFVVGMNEEMQLVGGKFFRKEQLDKLNLRFGASFVPMLMKNGSALAIPPKWQTSPKRAPRTVIANYKDGQLLFLVADGYSEDGRSGATLREMQILLKRFGAVDAYNLDGGGSSSLVFNGRVVNRPSDGQLRKLPTHFLFFA</sequence>
<protein>
    <recommendedName>
        <fullName evidence="1">Phosphodiester glycosidase domain-containing protein</fullName>
    </recommendedName>
</protein>
<evidence type="ECO:0000313" key="2">
    <source>
        <dbReference type="EMBL" id="GIQ61893.1"/>
    </source>
</evidence>
<dbReference type="EMBL" id="BOVJ01000014">
    <property type="protein sequence ID" value="GIQ61893.1"/>
    <property type="molecule type" value="Genomic_DNA"/>
</dbReference>
<comment type="caution">
    <text evidence="2">The sequence shown here is derived from an EMBL/GenBank/DDBJ whole genome shotgun (WGS) entry which is preliminary data.</text>
</comment>
<dbReference type="RefSeq" id="WP_213527133.1">
    <property type="nucleotide sequence ID" value="NZ_BOVJ01000014.1"/>
</dbReference>
<dbReference type="Proteomes" id="UP000680304">
    <property type="component" value="Unassembled WGS sequence"/>
</dbReference>
<evidence type="ECO:0000259" key="1">
    <source>
        <dbReference type="Pfam" id="PF09992"/>
    </source>
</evidence>
<keyword evidence="3" id="KW-1185">Reference proteome</keyword>
<dbReference type="InterPro" id="IPR018711">
    <property type="entry name" value="NAGPA"/>
</dbReference>
<gene>
    <name evidence="2" type="ORF">PACILC2_04610</name>
</gene>
<dbReference type="PANTHER" id="PTHR40446:SF2">
    <property type="entry name" value="N-ACETYLGLUCOSAMINE-1-PHOSPHODIESTER ALPHA-N-ACETYLGLUCOSAMINIDASE"/>
    <property type="match status" value="1"/>
</dbReference>
<feature type="domain" description="Phosphodiester glycosidase" evidence="1">
    <location>
        <begin position="177"/>
        <end position="357"/>
    </location>
</feature>
<proteinExistence type="predicted"/>